<dbReference type="InterPro" id="IPR000644">
    <property type="entry name" value="CBS_dom"/>
</dbReference>
<dbReference type="Pfam" id="PF00571">
    <property type="entry name" value="CBS"/>
    <property type="match status" value="1"/>
</dbReference>
<sequence length="218" mass="24863">MKIRYNYVEKEKVKYCEASSTVKEAYDQLKKTGYRSIPVLDESGKKFAGLIYKVTLLEYYHEQDGKDEDSITSLIKDQDAFISEEESFIKAFLTIKRLPFLAVINDEQEFAGIMTHANIMNVLEDSFGMKTGGYLMTVATKEHKGAIKELVSTVKDVNIEGMLTLDNGDYLRRIVLNLSHELTEKKLNKIISKLEEKDFRVTFIDDVHKEKAAAGKGK</sequence>
<dbReference type="Gene3D" id="3.10.580.10">
    <property type="entry name" value="CBS-domain"/>
    <property type="match status" value="1"/>
</dbReference>
<evidence type="ECO:0000256" key="1">
    <source>
        <dbReference type="PROSITE-ProRule" id="PRU00703"/>
    </source>
</evidence>
<dbReference type="EMBL" id="JAGVRK010000001">
    <property type="protein sequence ID" value="MBS2968556.1"/>
    <property type="molecule type" value="Genomic_DNA"/>
</dbReference>
<dbReference type="NCBIfam" id="NF038387">
    <property type="entry name" value="CBS_CbpA"/>
    <property type="match status" value="1"/>
</dbReference>
<proteinExistence type="predicted"/>
<dbReference type="SUPFAM" id="SSF54631">
    <property type="entry name" value="CBS-domain pair"/>
    <property type="match status" value="1"/>
</dbReference>
<dbReference type="Proteomes" id="UP000682403">
    <property type="component" value="Unassembled WGS sequence"/>
</dbReference>
<reference evidence="3 4" key="1">
    <citation type="submission" date="2021-04" db="EMBL/GenBank/DDBJ databases">
        <title>Metabacillus sp. strain KIGAM252 whole genome sequence.</title>
        <authorList>
            <person name="Seo M.-J."/>
            <person name="Cho E.-S."/>
            <person name="Hwang C.Y."/>
            <person name="Yoon D.J."/>
        </authorList>
    </citation>
    <scope>NUCLEOTIDE SEQUENCE [LARGE SCALE GENOMIC DNA]</scope>
    <source>
        <strain evidence="3 4">KIGAM252</strain>
    </source>
</reference>
<keyword evidence="4" id="KW-1185">Reference proteome</keyword>
<evidence type="ECO:0000313" key="3">
    <source>
        <dbReference type="EMBL" id="MBS2968556.1"/>
    </source>
</evidence>
<dbReference type="InterPro" id="IPR046342">
    <property type="entry name" value="CBS_dom_sf"/>
</dbReference>
<feature type="domain" description="CBS" evidence="2">
    <location>
        <begin position="8"/>
        <end position="68"/>
    </location>
</feature>
<evidence type="ECO:0000313" key="4">
    <source>
        <dbReference type="Proteomes" id="UP000682403"/>
    </source>
</evidence>
<dbReference type="CDD" id="cd02205">
    <property type="entry name" value="CBS_pair_SF"/>
    <property type="match status" value="1"/>
</dbReference>
<gene>
    <name evidence="3" type="ORF">J9317_07275</name>
</gene>
<name>A0ABS5LD58_9BACI</name>
<protein>
    <submittedName>
        <fullName evidence="3">CBS domain-containing protein</fullName>
    </submittedName>
</protein>
<evidence type="ECO:0000259" key="2">
    <source>
        <dbReference type="PROSITE" id="PS51371"/>
    </source>
</evidence>
<organism evidence="3 4">
    <name type="scientific">Metabacillus flavus</name>
    <dbReference type="NCBI Taxonomy" id="2823519"/>
    <lineage>
        <taxon>Bacteria</taxon>
        <taxon>Bacillati</taxon>
        <taxon>Bacillota</taxon>
        <taxon>Bacilli</taxon>
        <taxon>Bacillales</taxon>
        <taxon>Bacillaceae</taxon>
        <taxon>Metabacillus</taxon>
    </lineage>
</organism>
<dbReference type="PROSITE" id="PS51371">
    <property type="entry name" value="CBS"/>
    <property type="match status" value="1"/>
</dbReference>
<accession>A0ABS5LD58</accession>
<comment type="caution">
    <text evidence="3">The sequence shown here is derived from an EMBL/GenBank/DDBJ whole genome shotgun (WGS) entry which is preliminary data.</text>
</comment>
<dbReference type="RefSeq" id="WP_211557443.1">
    <property type="nucleotide sequence ID" value="NZ_JAGVRK010000001.1"/>
</dbReference>
<dbReference type="InterPro" id="IPR017036">
    <property type="entry name" value="Lmo0553-like"/>
</dbReference>
<dbReference type="PIRSF" id="PIRSF035040">
    <property type="entry name" value="UCP035040_CBS_Lmo0553"/>
    <property type="match status" value="1"/>
</dbReference>
<keyword evidence="1" id="KW-0129">CBS domain</keyword>